<organism evidence="1">
    <name type="scientific">Arundo donax</name>
    <name type="common">Giant reed</name>
    <name type="synonym">Donax arundinaceus</name>
    <dbReference type="NCBI Taxonomy" id="35708"/>
    <lineage>
        <taxon>Eukaryota</taxon>
        <taxon>Viridiplantae</taxon>
        <taxon>Streptophyta</taxon>
        <taxon>Embryophyta</taxon>
        <taxon>Tracheophyta</taxon>
        <taxon>Spermatophyta</taxon>
        <taxon>Magnoliopsida</taxon>
        <taxon>Liliopsida</taxon>
        <taxon>Poales</taxon>
        <taxon>Poaceae</taxon>
        <taxon>PACMAD clade</taxon>
        <taxon>Arundinoideae</taxon>
        <taxon>Arundineae</taxon>
        <taxon>Arundo</taxon>
    </lineage>
</organism>
<dbReference type="EMBL" id="GBRH01283278">
    <property type="protein sequence ID" value="JAD14617.1"/>
    <property type="molecule type" value="Transcribed_RNA"/>
</dbReference>
<name>A0A0A8XSE6_ARUDO</name>
<accession>A0A0A8XSE6</accession>
<proteinExistence type="predicted"/>
<dbReference type="AlphaFoldDB" id="A0A0A8XSE6"/>
<reference evidence="1" key="2">
    <citation type="journal article" date="2015" name="Data Brief">
        <title>Shoot transcriptome of the giant reed, Arundo donax.</title>
        <authorList>
            <person name="Barrero R.A."/>
            <person name="Guerrero F.D."/>
            <person name="Moolhuijzen P."/>
            <person name="Goolsby J.A."/>
            <person name="Tidwell J."/>
            <person name="Bellgard S.E."/>
            <person name="Bellgard M.I."/>
        </authorList>
    </citation>
    <scope>NUCLEOTIDE SEQUENCE</scope>
    <source>
        <tissue evidence="1">Shoot tissue taken approximately 20 cm above the soil surface</tissue>
    </source>
</reference>
<evidence type="ECO:0000313" key="1">
    <source>
        <dbReference type="EMBL" id="JAD14617.1"/>
    </source>
</evidence>
<protein>
    <submittedName>
        <fullName evidence="1">Uncharacterized protein</fullName>
    </submittedName>
</protein>
<reference evidence="1" key="1">
    <citation type="submission" date="2014-09" db="EMBL/GenBank/DDBJ databases">
        <authorList>
            <person name="Magalhaes I.L.F."/>
            <person name="Oliveira U."/>
            <person name="Santos F.R."/>
            <person name="Vidigal T.H.D.A."/>
            <person name="Brescovit A.D."/>
            <person name="Santos A.J."/>
        </authorList>
    </citation>
    <scope>NUCLEOTIDE SEQUENCE</scope>
    <source>
        <tissue evidence="1">Shoot tissue taken approximately 20 cm above the soil surface</tissue>
    </source>
</reference>
<sequence length="58" mass="7027">MMYIIDNFNNNASSPGEFTHKMHVQSYIAWFYMEGEHRGTHIWTMMKKMTVIIHIFIF</sequence>